<name>M2Y4P5_DOTSN</name>
<comment type="similarity">
    <text evidence="1">Belongs to the cytochrome P450 family.</text>
</comment>
<dbReference type="OMA" id="RICIGVH"/>
<organism evidence="3 4">
    <name type="scientific">Dothistroma septosporum (strain NZE10 / CBS 128990)</name>
    <name type="common">Red band needle blight fungus</name>
    <name type="synonym">Mycosphaerella pini</name>
    <dbReference type="NCBI Taxonomy" id="675120"/>
    <lineage>
        <taxon>Eukaryota</taxon>
        <taxon>Fungi</taxon>
        <taxon>Dikarya</taxon>
        <taxon>Ascomycota</taxon>
        <taxon>Pezizomycotina</taxon>
        <taxon>Dothideomycetes</taxon>
        <taxon>Dothideomycetidae</taxon>
        <taxon>Mycosphaerellales</taxon>
        <taxon>Mycosphaerellaceae</taxon>
        <taxon>Dothistroma</taxon>
    </lineage>
</organism>
<evidence type="ECO:0000256" key="1">
    <source>
        <dbReference type="ARBA" id="ARBA00010617"/>
    </source>
</evidence>
<accession>M2Y4P5</accession>
<dbReference type="EMBL" id="KB446540">
    <property type="protein sequence ID" value="EME43259.1"/>
    <property type="molecule type" value="Genomic_DNA"/>
</dbReference>
<gene>
    <name evidence="3" type="ORF">DOTSEDRAFT_63516</name>
</gene>
<dbReference type="InterPro" id="IPR050121">
    <property type="entry name" value="Cytochrome_P450_monoxygenase"/>
</dbReference>
<keyword evidence="2" id="KW-0560">Oxidoreductase</keyword>
<protein>
    <submittedName>
        <fullName evidence="3">Uncharacterized protein</fullName>
    </submittedName>
</protein>
<dbReference type="PANTHER" id="PTHR24305:SF96">
    <property type="entry name" value="CYTOCHROME P450 MONOOXYGENASE STCB-RELATED"/>
    <property type="match status" value="1"/>
</dbReference>
<dbReference type="OrthoDB" id="1470350at2759"/>
<dbReference type="SUPFAM" id="SSF48264">
    <property type="entry name" value="Cytochrome P450"/>
    <property type="match status" value="1"/>
</dbReference>
<reference evidence="3 4" key="2">
    <citation type="journal article" date="2012" name="PLoS Pathog.">
        <title>Diverse lifestyles and strategies of plant pathogenesis encoded in the genomes of eighteen Dothideomycetes fungi.</title>
        <authorList>
            <person name="Ohm R.A."/>
            <person name="Feau N."/>
            <person name="Henrissat B."/>
            <person name="Schoch C.L."/>
            <person name="Horwitz B.A."/>
            <person name="Barry K.W."/>
            <person name="Condon B.J."/>
            <person name="Copeland A.C."/>
            <person name="Dhillon B."/>
            <person name="Glaser F."/>
            <person name="Hesse C.N."/>
            <person name="Kosti I."/>
            <person name="LaButti K."/>
            <person name="Lindquist E.A."/>
            <person name="Lucas S."/>
            <person name="Salamov A.A."/>
            <person name="Bradshaw R.E."/>
            <person name="Ciuffetti L."/>
            <person name="Hamelin R.C."/>
            <person name="Kema G.H.J."/>
            <person name="Lawrence C."/>
            <person name="Scott J.A."/>
            <person name="Spatafora J.W."/>
            <person name="Turgeon B.G."/>
            <person name="de Wit P.J.G.M."/>
            <person name="Zhong S."/>
            <person name="Goodwin S.B."/>
            <person name="Grigoriev I.V."/>
        </authorList>
    </citation>
    <scope>NUCLEOTIDE SEQUENCE [LARGE SCALE GENOMIC DNA]</scope>
    <source>
        <strain evidence="4">NZE10 / CBS 128990</strain>
    </source>
</reference>
<dbReference type="AlphaFoldDB" id="M2Y4P5"/>
<dbReference type="eggNOG" id="KOG0158">
    <property type="taxonomic scope" value="Eukaryota"/>
</dbReference>
<dbReference type="HOGENOM" id="CLU_001570_14_2_1"/>
<keyword evidence="4" id="KW-1185">Reference proteome</keyword>
<proteinExistence type="inferred from homology"/>
<dbReference type="Proteomes" id="UP000016933">
    <property type="component" value="Unassembled WGS sequence"/>
</dbReference>
<dbReference type="STRING" id="675120.M2Y4P5"/>
<evidence type="ECO:0000313" key="4">
    <source>
        <dbReference type="Proteomes" id="UP000016933"/>
    </source>
</evidence>
<evidence type="ECO:0000256" key="2">
    <source>
        <dbReference type="ARBA" id="ARBA00023002"/>
    </source>
</evidence>
<evidence type="ECO:0000313" key="3">
    <source>
        <dbReference type="EMBL" id="EME43259.1"/>
    </source>
</evidence>
<dbReference type="GO" id="GO:0020037">
    <property type="term" value="F:heme binding"/>
    <property type="evidence" value="ECO:0007669"/>
    <property type="project" value="InterPro"/>
</dbReference>
<dbReference type="GO" id="GO:0004497">
    <property type="term" value="F:monooxygenase activity"/>
    <property type="evidence" value="ECO:0007669"/>
    <property type="project" value="InterPro"/>
</dbReference>
<sequence>MYDISLSIYAIVALVTVAIGWRTYAALTNPLAHLPGPMISKWTHHRFQIAIMTGERARYEHALHERYVSLAYSSSGKTIYQIGSPFLKTPWYPTATGNPSGLFTLLDRKAHAQRRRLMAHNYSEAWVKNMAPYIAEKTQIAVQKMIEQVDRNGYVNVNEWFWFMSTDVISEAKFGDSFDFLKIGQKNQCIHDLESNGPRGVLRAEFPYSGGMLAHLLFGSARDVSKGLKRMKSYIIAGTDTTASTATFAVWYLSQNPEIEQALIREVSALPATFDNEKLRDLKVLDNVIRETLRVRPSVGQGLPRHYIPGGTTVAIPAYSMHRIRSVWSEPGKFDPEKFDPEKFDPSRWEDVTRDMKDSFHFAQLELRHALANFYRTFSSGMVASKAEGFCEDDMTPMSFFVTALKGRRCLLERRSKH</sequence>
<dbReference type="GO" id="GO:0016705">
    <property type="term" value="F:oxidoreductase activity, acting on paired donors, with incorporation or reduction of molecular oxygen"/>
    <property type="evidence" value="ECO:0007669"/>
    <property type="project" value="InterPro"/>
</dbReference>
<dbReference type="Pfam" id="PF00067">
    <property type="entry name" value="p450"/>
    <property type="match status" value="2"/>
</dbReference>
<dbReference type="InterPro" id="IPR036396">
    <property type="entry name" value="Cyt_P450_sf"/>
</dbReference>
<dbReference type="GO" id="GO:0005506">
    <property type="term" value="F:iron ion binding"/>
    <property type="evidence" value="ECO:0007669"/>
    <property type="project" value="InterPro"/>
</dbReference>
<reference evidence="4" key="1">
    <citation type="journal article" date="2012" name="PLoS Genet.">
        <title>The genomes of the fungal plant pathogens Cladosporium fulvum and Dothistroma septosporum reveal adaptation to different hosts and lifestyles but also signatures of common ancestry.</title>
        <authorList>
            <person name="de Wit P.J.G.M."/>
            <person name="van der Burgt A."/>
            <person name="Oekmen B."/>
            <person name="Stergiopoulos I."/>
            <person name="Abd-Elsalam K.A."/>
            <person name="Aerts A.L."/>
            <person name="Bahkali A.H."/>
            <person name="Beenen H.G."/>
            <person name="Chettri P."/>
            <person name="Cox M.P."/>
            <person name="Datema E."/>
            <person name="de Vries R.P."/>
            <person name="Dhillon B."/>
            <person name="Ganley A.R."/>
            <person name="Griffiths S.A."/>
            <person name="Guo Y."/>
            <person name="Hamelin R.C."/>
            <person name="Henrissat B."/>
            <person name="Kabir M.S."/>
            <person name="Jashni M.K."/>
            <person name="Kema G."/>
            <person name="Klaubauf S."/>
            <person name="Lapidus A."/>
            <person name="Levasseur A."/>
            <person name="Lindquist E."/>
            <person name="Mehrabi R."/>
            <person name="Ohm R.A."/>
            <person name="Owen T.J."/>
            <person name="Salamov A."/>
            <person name="Schwelm A."/>
            <person name="Schijlen E."/>
            <person name="Sun H."/>
            <person name="van den Burg H.A."/>
            <person name="van Ham R.C.H.J."/>
            <person name="Zhang S."/>
            <person name="Goodwin S.B."/>
            <person name="Grigoriev I.V."/>
            <person name="Collemare J."/>
            <person name="Bradshaw R.E."/>
        </authorList>
    </citation>
    <scope>NUCLEOTIDE SEQUENCE [LARGE SCALE GENOMIC DNA]</scope>
    <source>
        <strain evidence="4">NZE10 / CBS 128990</strain>
    </source>
</reference>
<dbReference type="InterPro" id="IPR001128">
    <property type="entry name" value="Cyt_P450"/>
</dbReference>
<dbReference type="PANTHER" id="PTHR24305">
    <property type="entry name" value="CYTOCHROME P450"/>
    <property type="match status" value="1"/>
</dbReference>
<dbReference type="Gene3D" id="1.10.630.10">
    <property type="entry name" value="Cytochrome P450"/>
    <property type="match status" value="2"/>
</dbReference>